<dbReference type="InterPro" id="IPR028592">
    <property type="entry name" value="QTRTD1"/>
</dbReference>
<dbReference type="GO" id="GO:0005737">
    <property type="term" value="C:cytoplasm"/>
    <property type="evidence" value="ECO:0007669"/>
    <property type="project" value="UniProtKB-SubCell"/>
</dbReference>
<keyword evidence="3 5" id="KW-0479">Metal-binding</keyword>
<dbReference type="HAMAP" id="MF_03043">
    <property type="entry name" value="QTRT2"/>
    <property type="match status" value="1"/>
</dbReference>
<feature type="binding site" evidence="5">
    <location>
        <position position="346"/>
    </location>
    <ligand>
        <name>Zn(2+)</name>
        <dbReference type="ChEBI" id="CHEBI:29105"/>
    </ligand>
</feature>
<organism evidence="8">
    <name type="scientific">Mytilinidion resinicola</name>
    <dbReference type="NCBI Taxonomy" id="574789"/>
    <lineage>
        <taxon>Eukaryota</taxon>
        <taxon>Fungi</taxon>
        <taxon>Dikarya</taxon>
        <taxon>Ascomycota</taxon>
        <taxon>Pezizomycotina</taxon>
        <taxon>Dothideomycetes</taxon>
        <taxon>Pleosporomycetidae</taxon>
        <taxon>Mytilinidiales</taxon>
        <taxon>Mytilinidiaceae</taxon>
        <taxon>Mytilinidion</taxon>
    </lineage>
</organism>
<dbReference type="NCBIfam" id="TIGR00449">
    <property type="entry name" value="tgt_general"/>
    <property type="match status" value="1"/>
</dbReference>
<evidence type="ECO:0000259" key="7">
    <source>
        <dbReference type="Pfam" id="PF01702"/>
    </source>
</evidence>
<gene>
    <name evidence="8 10" type="ORF">BDZ99DRAFT_458472</name>
</gene>
<dbReference type="InterPro" id="IPR050852">
    <property type="entry name" value="Queuine_tRNA-ribosyltrfase"/>
</dbReference>
<dbReference type="Proteomes" id="UP000504636">
    <property type="component" value="Unplaced"/>
</dbReference>
<dbReference type="Pfam" id="PF01702">
    <property type="entry name" value="TGT"/>
    <property type="match status" value="1"/>
</dbReference>
<name>A0A6A6Z8T9_9PEZI</name>
<protein>
    <recommendedName>
        <fullName evidence="5">Queuine tRNA-ribosyltransferase accessory subunit 2</fullName>
    </recommendedName>
    <alternativeName>
        <fullName evidence="5">Queuine tRNA-ribosyltransferase domain-containing protein 1</fullName>
    </alternativeName>
</protein>
<evidence type="ECO:0000256" key="5">
    <source>
        <dbReference type="HAMAP-Rule" id="MF_03043"/>
    </source>
</evidence>
<dbReference type="GO" id="GO:0046872">
    <property type="term" value="F:metal ion binding"/>
    <property type="evidence" value="ECO:0007669"/>
    <property type="project" value="UniProtKB-KW"/>
</dbReference>
<reference evidence="10" key="2">
    <citation type="submission" date="2020-04" db="EMBL/GenBank/DDBJ databases">
        <authorList>
            <consortium name="NCBI Genome Project"/>
        </authorList>
    </citation>
    <scope>NUCLEOTIDE SEQUENCE</scope>
    <source>
        <strain evidence="10">CBS 304.34</strain>
    </source>
</reference>
<feature type="binding site" evidence="5">
    <location>
        <position position="349"/>
    </location>
    <ligand>
        <name>Zn(2+)</name>
        <dbReference type="ChEBI" id="CHEBI:29105"/>
    </ligand>
</feature>
<sequence>MSTTLSDLPPEMRAFTILKTSTTLAPRLGRLTLPGRKALETPHYLGNTSRGAVSHISQDNFQKNTSINGVYVALEDFVEKLPRQTPPLYQLESPKDESPLRDFIALPKDTVLVVGARRVPCIPCPTANTNSALSIYTSVGFRQISAEDYAAASRKVRPDIVVGLADIPYGQPQPGLKRIDKMSDRTEEWTKELVSQKNGLDKTAKAPKASYQIFAPILPLAKELQTWYLDHLIDDMLDDISGLAIYHAQFLADLPEQVQDLPRLSFDPPSSPGALLYQISLGMDIFTIPFITEATDAGISLDFAFPPSRSEVSGGEDAGKKYTLGVDMWQSEHALSVTPLSDNCSCYACTKHHRAYIQHLLSAKEMLGWVLIQIHNHAIMDAFFAGIRESIARGTFGEDKVAFEAFYKPELPEKSGQGPRVRGYQFKSGQNETKKNPAAYKVLNAPEESSSEAPTPNPDAVAGDLEKIGFAETAKS</sequence>
<keyword evidence="4 5" id="KW-0862">Zinc</keyword>
<feature type="compositionally biased region" description="Basic and acidic residues" evidence="6">
    <location>
        <begin position="464"/>
        <end position="476"/>
    </location>
</feature>
<feature type="binding site" evidence="5">
    <location>
        <position position="375"/>
    </location>
    <ligand>
        <name>Zn(2+)</name>
        <dbReference type="ChEBI" id="CHEBI:29105"/>
    </ligand>
</feature>
<comment type="cofactor">
    <cofactor evidence="5">
        <name>Zn(2+)</name>
        <dbReference type="ChEBI" id="CHEBI:29105"/>
    </cofactor>
    <text evidence="5">Binds 1 zinc ion per subunit.</text>
</comment>
<dbReference type="Gene3D" id="3.20.20.105">
    <property type="entry name" value="Queuine tRNA-ribosyltransferase-like"/>
    <property type="match status" value="1"/>
</dbReference>
<accession>A0A6A6Z8T9</accession>
<dbReference type="GeneID" id="54459814"/>
<evidence type="ECO:0000256" key="1">
    <source>
        <dbReference type="ARBA" id="ARBA00022490"/>
    </source>
</evidence>
<dbReference type="GO" id="GO:0008479">
    <property type="term" value="F:tRNA-guanosine(34) queuine transglycosylase activity"/>
    <property type="evidence" value="ECO:0007669"/>
    <property type="project" value="UniProtKB-UniRule"/>
</dbReference>
<reference evidence="8 10" key="1">
    <citation type="journal article" date="2020" name="Stud. Mycol.">
        <title>101 Dothideomycetes genomes: a test case for predicting lifestyles and emergence of pathogens.</title>
        <authorList>
            <person name="Haridas S."/>
            <person name="Albert R."/>
            <person name="Binder M."/>
            <person name="Bloem J."/>
            <person name="Labutti K."/>
            <person name="Salamov A."/>
            <person name="Andreopoulos B."/>
            <person name="Baker S."/>
            <person name="Barry K."/>
            <person name="Bills G."/>
            <person name="Bluhm B."/>
            <person name="Cannon C."/>
            <person name="Castanera R."/>
            <person name="Culley D."/>
            <person name="Daum C."/>
            <person name="Ezra D."/>
            <person name="Gonzalez J."/>
            <person name="Henrissat B."/>
            <person name="Kuo A."/>
            <person name="Liang C."/>
            <person name="Lipzen A."/>
            <person name="Lutzoni F."/>
            <person name="Magnuson J."/>
            <person name="Mondo S."/>
            <person name="Nolan M."/>
            <person name="Ohm R."/>
            <person name="Pangilinan J."/>
            <person name="Park H.-J."/>
            <person name="Ramirez L."/>
            <person name="Alfaro M."/>
            <person name="Sun H."/>
            <person name="Tritt A."/>
            <person name="Yoshinaga Y."/>
            <person name="Zwiers L.-H."/>
            <person name="Turgeon B."/>
            <person name="Goodwin S."/>
            <person name="Spatafora J."/>
            <person name="Crous P."/>
            <person name="Grigoriev I."/>
        </authorList>
    </citation>
    <scope>NUCLEOTIDE SEQUENCE</scope>
    <source>
        <strain evidence="8 10">CBS 304.34</strain>
    </source>
</reference>
<dbReference type="AlphaFoldDB" id="A0A6A6Z8T9"/>
<keyword evidence="2 5" id="KW-0819">tRNA processing</keyword>
<dbReference type="GO" id="GO:0006400">
    <property type="term" value="P:tRNA modification"/>
    <property type="evidence" value="ECO:0007669"/>
    <property type="project" value="InterPro"/>
</dbReference>
<comment type="subunit">
    <text evidence="5">Heterodimer of a catalytic subunit and an accessory subunit.</text>
</comment>
<feature type="binding site" evidence="5">
    <location>
        <position position="344"/>
    </location>
    <ligand>
        <name>Zn(2+)</name>
        <dbReference type="ChEBI" id="CHEBI:29105"/>
    </ligand>
</feature>
<dbReference type="PANTHER" id="PTHR46064">
    <property type="entry name" value="QUEUINE TRNA-RIBOSYLTRANSFERASE ACCESSORY SUBUNIT 2"/>
    <property type="match status" value="1"/>
</dbReference>
<dbReference type="EMBL" id="MU003693">
    <property type="protein sequence ID" value="KAF2816627.1"/>
    <property type="molecule type" value="Genomic_DNA"/>
</dbReference>
<dbReference type="PANTHER" id="PTHR46064:SF1">
    <property type="entry name" value="QUEUINE TRNA-RIBOSYLTRANSFERASE ACCESSORY SUBUNIT 2"/>
    <property type="match status" value="1"/>
</dbReference>
<comment type="function">
    <text evidence="5">Non-catalytic subunit of the queuine tRNA-ribosyltransferase (TGT) that catalyzes the base-exchange of a guanine (G) residue with queuine (Q) at position 34 (anticodon wobble position) in tRNAs with GU(N) anticodons (tRNA-Asp, -Asn, -His and -Tyr), resulting in the hypermodified nucleoside queuosine (7-(((4,5-cis-dihydroxy-2-cyclopenten-1-yl)amino)methyl)-7-deazaguanosine).</text>
</comment>
<keyword evidence="1 5" id="KW-0963">Cytoplasm</keyword>
<keyword evidence="9" id="KW-1185">Reference proteome</keyword>
<evidence type="ECO:0000313" key="10">
    <source>
        <dbReference type="RefSeq" id="XP_033583591.1"/>
    </source>
</evidence>
<evidence type="ECO:0000256" key="2">
    <source>
        <dbReference type="ARBA" id="ARBA00022694"/>
    </source>
</evidence>
<proteinExistence type="inferred from homology"/>
<dbReference type="InterPro" id="IPR036511">
    <property type="entry name" value="TGT-like_sf"/>
</dbReference>
<dbReference type="OrthoDB" id="27601at2759"/>
<dbReference type="SUPFAM" id="SSF51713">
    <property type="entry name" value="tRNA-guanine transglycosylase"/>
    <property type="match status" value="1"/>
</dbReference>
<reference evidence="10" key="3">
    <citation type="submission" date="2025-04" db="UniProtKB">
        <authorList>
            <consortium name="RefSeq"/>
        </authorList>
    </citation>
    <scope>IDENTIFICATION</scope>
    <source>
        <strain evidence="10">CBS 304.34</strain>
    </source>
</reference>
<feature type="domain" description="tRNA-guanine(15) transglycosylase-like" evidence="7">
    <location>
        <begin position="26"/>
        <end position="407"/>
    </location>
</feature>
<feature type="region of interest" description="Disordered" evidence="6">
    <location>
        <begin position="414"/>
        <end position="476"/>
    </location>
</feature>
<evidence type="ECO:0000313" key="9">
    <source>
        <dbReference type="Proteomes" id="UP000504636"/>
    </source>
</evidence>
<comment type="similarity">
    <text evidence="5">Belongs to the queuine tRNA-ribosyltransferase family. QTRT2 subfamily.</text>
</comment>
<comment type="subcellular location">
    <subcellularLocation>
        <location evidence="5">Cytoplasm</location>
    </subcellularLocation>
</comment>
<evidence type="ECO:0000256" key="6">
    <source>
        <dbReference type="SAM" id="MobiDB-lite"/>
    </source>
</evidence>
<evidence type="ECO:0000256" key="3">
    <source>
        <dbReference type="ARBA" id="ARBA00022723"/>
    </source>
</evidence>
<evidence type="ECO:0000256" key="4">
    <source>
        <dbReference type="ARBA" id="ARBA00022833"/>
    </source>
</evidence>
<evidence type="ECO:0000313" key="8">
    <source>
        <dbReference type="EMBL" id="KAF2816627.1"/>
    </source>
</evidence>
<dbReference type="InterPro" id="IPR002616">
    <property type="entry name" value="tRNA_ribo_trans-like"/>
</dbReference>
<dbReference type="RefSeq" id="XP_033583591.1">
    <property type="nucleotide sequence ID" value="XM_033718921.1"/>
</dbReference>